<evidence type="ECO:0000313" key="3">
    <source>
        <dbReference type="EMBL" id="ETN43850.1"/>
    </source>
</evidence>
<dbReference type="GeneID" id="19978320"/>
<gene>
    <name evidence="3" type="ORF">HMPREF1541_10981</name>
</gene>
<reference evidence="3 4" key="1">
    <citation type="submission" date="2013-03" db="EMBL/GenBank/DDBJ databases">
        <title>The Genome Sequence of Phialophora europaea CBS 101466.</title>
        <authorList>
            <consortium name="The Broad Institute Genomics Platform"/>
            <person name="Cuomo C."/>
            <person name="de Hoog S."/>
            <person name="Gorbushina A."/>
            <person name="Walker B."/>
            <person name="Young S.K."/>
            <person name="Zeng Q."/>
            <person name="Gargeya S."/>
            <person name="Fitzgerald M."/>
            <person name="Haas B."/>
            <person name="Abouelleil A."/>
            <person name="Allen A.W."/>
            <person name="Alvarado L."/>
            <person name="Arachchi H.M."/>
            <person name="Berlin A.M."/>
            <person name="Chapman S.B."/>
            <person name="Gainer-Dewar J."/>
            <person name="Goldberg J."/>
            <person name="Griggs A."/>
            <person name="Gujja S."/>
            <person name="Hansen M."/>
            <person name="Howarth C."/>
            <person name="Imamovic A."/>
            <person name="Ireland A."/>
            <person name="Larimer J."/>
            <person name="McCowan C."/>
            <person name="Murphy C."/>
            <person name="Pearson M."/>
            <person name="Poon T.W."/>
            <person name="Priest M."/>
            <person name="Roberts A."/>
            <person name="Saif S."/>
            <person name="Shea T."/>
            <person name="Sisk P."/>
            <person name="Sykes S."/>
            <person name="Wortman J."/>
            <person name="Nusbaum C."/>
            <person name="Birren B."/>
        </authorList>
    </citation>
    <scope>NUCLEOTIDE SEQUENCE [LARGE SCALE GENOMIC DNA]</scope>
    <source>
        <strain evidence="3 4">CBS 101466</strain>
    </source>
</reference>
<dbReference type="eggNOG" id="ENOG502RWR6">
    <property type="taxonomic scope" value="Eukaryota"/>
</dbReference>
<evidence type="ECO:0000256" key="2">
    <source>
        <dbReference type="SAM" id="MobiDB-lite"/>
    </source>
</evidence>
<feature type="compositionally biased region" description="Basic residues" evidence="2">
    <location>
        <begin position="124"/>
        <end position="136"/>
    </location>
</feature>
<dbReference type="STRING" id="1220924.W2S5F8"/>
<feature type="region of interest" description="Disordered" evidence="2">
    <location>
        <begin position="1"/>
        <end position="136"/>
    </location>
</feature>
<feature type="compositionally biased region" description="Polar residues" evidence="2">
    <location>
        <begin position="713"/>
        <end position="722"/>
    </location>
</feature>
<dbReference type="AlphaFoldDB" id="W2S5F8"/>
<feature type="compositionally biased region" description="Low complexity" evidence="2">
    <location>
        <begin position="55"/>
        <end position="68"/>
    </location>
</feature>
<dbReference type="InterPro" id="IPR032675">
    <property type="entry name" value="LRR_dom_sf"/>
</dbReference>
<dbReference type="EMBL" id="KB822717">
    <property type="protein sequence ID" value="ETN43850.1"/>
    <property type="molecule type" value="Genomic_DNA"/>
</dbReference>
<dbReference type="OrthoDB" id="5395390at2759"/>
<name>W2S5F8_CYPE1</name>
<dbReference type="RefSeq" id="XP_008713872.1">
    <property type="nucleotide sequence ID" value="XM_008715650.1"/>
</dbReference>
<evidence type="ECO:0000256" key="1">
    <source>
        <dbReference type="SAM" id="Coils"/>
    </source>
</evidence>
<feature type="compositionally biased region" description="Polar residues" evidence="2">
    <location>
        <begin position="36"/>
        <end position="47"/>
    </location>
</feature>
<proteinExistence type="predicted"/>
<evidence type="ECO:0008006" key="5">
    <source>
        <dbReference type="Google" id="ProtNLM"/>
    </source>
</evidence>
<dbReference type="Proteomes" id="UP000030752">
    <property type="component" value="Unassembled WGS sequence"/>
</dbReference>
<feature type="region of interest" description="Disordered" evidence="2">
    <location>
        <begin position="713"/>
        <end position="745"/>
    </location>
</feature>
<dbReference type="InParanoid" id="W2S5F8"/>
<feature type="region of interest" description="Disordered" evidence="2">
    <location>
        <begin position="623"/>
        <end position="663"/>
    </location>
</feature>
<keyword evidence="1" id="KW-0175">Coiled coil</keyword>
<accession>W2S5F8</accession>
<feature type="compositionally biased region" description="Basic residues" evidence="2">
    <location>
        <begin position="1"/>
        <end position="10"/>
    </location>
</feature>
<keyword evidence="4" id="KW-1185">Reference proteome</keyword>
<feature type="coiled-coil region" evidence="1">
    <location>
        <begin position="246"/>
        <end position="280"/>
    </location>
</feature>
<dbReference type="SUPFAM" id="SSF52047">
    <property type="entry name" value="RNI-like"/>
    <property type="match status" value="1"/>
</dbReference>
<evidence type="ECO:0000313" key="4">
    <source>
        <dbReference type="Proteomes" id="UP000030752"/>
    </source>
</evidence>
<dbReference type="Gene3D" id="3.80.10.10">
    <property type="entry name" value="Ribonuclease Inhibitor"/>
    <property type="match status" value="1"/>
</dbReference>
<dbReference type="VEuPathDB" id="FungiDB:HMPREF1541_10981"/>
<protein>
    <recommendedName>
        <fullName evidence="5">F-box domain-containing protein</fullName>
    </recommendedName>
</protein>
<dbReference type="HOGENOM" id="CLU_019222_0_0_1"/>
<sequence length="745" mass="84591">MARPRRAKRVRYAEDSDAEVDYDPSSVKRSARGGQRPQTYRELSTDTSDLDRASAESASDSSRPSTPRNQSPAPEGSRTTRSRRRPQTYREPSTDGSDLERPVPVAISRPAIRSRQTQPLARPKNARKAHHRGRQRTKATNFTLFKKIKPNIAGLIVPGKPIVFPLGPSGKRPPWQTLPYEVLVAVMKHAAYPLYGHASRPTGSIEWLCRVSLLCRSFHDACMAALLYSPPLYPAWRGEDLLRLLRRDQSNLMSNYQTKIKQLNIEVKNLLVSKNDIELRALIECTPNLEHLHLYHNHDDLSRYIWAQPSASLHRRWTYPDELFETLDTMNIRLKSFGWNGRFPTPMDVLARMAEFHSRPSFSTIETLTLANISFPEKHPEADLAAAREHLASALRSLPNLTSLTFRTCNILDEVTTPRLPYSLKHLEITNNIIFLSSHLTSYLATRGSHLHTLTLKHNQSMSLDFLANLRTYTPRLRHLTLDLTYSDPSSYQDVSPLFDEALPDGPPMWPAALVSIDIENLRQISCAETESFFTSLVEAADDLKSLRRLVIRAIVKDAGWKERASLRQKWEPVLADVFLDRRTPEVRKSVMSDKERLRREFKVRVESDDKIVVPKTQADGVLPLIGPVAPTKGNSDSPVNAPVPDGEDQAESNSKSRRSGRIRDVHLKRLAYEAELSASAAEEDDQTSNALTSTLKLESKGLPHQRRCNVVQLQLSDQRPAQDQYRETDFMDEEPSGDEDYRER</sequence>
<organism evidence="3 4">
    <name type="scientific">Cyphellophora europaea (strain CBS 101466)</name>
    <name type="common">Phialophora europaea</name>
    <dbReference type="NCBI Taxonomy" id="1220924"/>
    <lineage>
        <taxon>Eukaryota</taxon>
        <taxon>Fungi</taxon>
        <taxon>Dikarya</taxon>
        <taxon>Ascomycota</taxon>
        <taxon>Pezizomycotina</taxon>
        <taxon>Eurotiomycetes</taxon>
        <taxon>Chaetothyriomycetidae</taxon>
        <taxon>Chaetothyriales</taxon>
        <taxon>Cyphellophoraceae</taxon>
        <taxon>Cyphellophora</taxon>
    </lineage>
</organism>